<evidence type="ECO:0000256" key="1">
    <source>
        <dbReference type="ARBA" id="ARBA00004370"/>
    </source>
</evidence>
<dbReference type="GO" id="GO:0016020">
    <property type="term" value="C:membrane"/>
    <property type="evidence" value="ECO:0007669"/>
    <property type="project" value="UniProtKB-SubCell"/>
</dbReference>
<dbReference type="PANTHER" id="PTHR12864">
    <property type="entry name" value="RAN BINDING PROTEIN 9-RELATED"/>
    <property type="match status" value="1"/>
</dbReference>
<dbReference type="InterPro" id="IPR035780">
    <property type="entry name" value="SPRY_Ssh4-like"/>
</dbReference>
<reference evidence="6" key="1">
    <citation type="submission" date="2016-12" db="EMBL/GenBank/DDBJ databases">
        <title>The genomes of Aspergillus section Nigri reveals drivers in fungal speciation.</title>
        <authorList>
            <consortium name="DOE Joint Genome Institute"/>
            <person name="Vesth T.C."/>
            <person name="Nybo J."/>
            <person name="Theobald S."/>
            <person name="Brandl J."/>
            <person name="Frisvad J.C."/>
            <person name="Nielsen K.F."/>
            <person name="Lyhne E.K."/>
            <person name="Kogle M.E."/>
            <person name="Kuo A."/>
            <person name="Riley R."/>
            <person name="Clum A."/>
            <person name="Nolan M."/>
            <person name="Lipzen A."/>
            <person name="Salamov A."/>
            <person name="Henrissat B."/>
            <person name="Wiebenga A."/>
            <person name="De vries R.P."/>
            <person name="Grigoriev I.V."/>
            <person name="Mortensen U.H."/>
            <person name="Andersen M.R."/>
            <person name="Baker S.E."/>
        </authorList>
    </citation>
    <scope>NUCLEOTIDE SEQUENCE</scope>
    <source>
        <strain evidence="6">IBT 28561</strain>
    </source>
</reference>
<feature type="compositionally biased region" description="Low complexity" evidence="5">
    <location>
        <begin position="1"/>
        <end position="13"/>
    </location>
</feature>
<sequence length="318" mass="34898">MANNTNSSNSRPPSYQPPPDYEYAVGTESEPPPYHNWQEAVPDTTTFPPPPITGFLFSNSGNASTSDADRAHEFCDKTPLYRPVRPSAPVYDCVQRHDLRPVPPAEFHGTISVSTRRWTGSTRDGSGDCMISTHLPLYFACEDSPLVTGKSKTIYFEVKLTGLRAGPGFGNADTSGMSVGFLARPYPTWRSPGWERGSLGVFSDDGCRFVNDSWGGREFTREFAIGETIGLGMTFSPPDPPAYSSLPVESAANKLKTQVFLTRNGQKSGDWDLYEEVDQESGGITGLEGDFDLYGAIGLFGGVDFEVSFDDVRWLWKP</sequence>
<dbReference type="GeneID" id="36545908"/>
<keyword evidence="2" id="KW-0812">Transmembrane</keyword>
<dbReference type="VEuPathDB" id="FungiDB:P168DRAFT_300013"/>
<keyword evidence="4" id="KW-0472">Membrane</keyword>
<dbReference type="CDD" id="cd12910">
    <property type="entry name" value="SPRY_SSH4_like"/>
    <property type="match status" value="1"/>
</dbReference>
<keyword evidence="3" id="KW-1133">Transmembrane helix</keyword>
<feature type="region of interest" description="Disordered" evidence="5">
    <location>
        <begin position="1"/>
        <end position="64"/>
    </location>
</feature>
<evidence type="ECO:0000256" key="4">
    <source>
        <dbReference type="ARBA" id="ARBA00023136"/>
    </source>
</evidence>
<dbReference type="RefSeq" id="XP_024689253.1">
    <property type="nucleotide sequence ID" value="XM_024838384.1"/>
</dbReference>
<comment type="subcellular location">
    <subcellularLocation>
        <location evidence="1">Membrane</location>
    </subcellularLocation>
</comment>
<accession>A0A2I1CSQ9</accession>
<evidence type="ECO:0000313" key="7">
    <source>
        <dbReference type="Proteomes" id="UP000234254"/>
    </source>
</evidence>
<dbReference type="Gene3D" id="2.60.120.920">
    <property type="match status" value="1"/>
</dbReference>
<protein>
    <recommendedName>
        <fullName evidence="8">SPRY domain-containing protein</fullName>
    </recommendedName>
</protein>
<evidence type="ECO:0000313" key="6">
    <source>
        <dbReference type="EMBL" id="PKY00659.1"/>
    </source>
</evidence>
<proteinExistence type="predicted"/>
<evidence type="ECO:0008006" key="8">
    <source>
        <dbReference type="Google" id="ProtNLM"/>
    </source>
</evidence>
<dbReference type="OrthoDB" id="25503at2759"/>
<dbReference type="Proteomes" id="UP000234254">
    <property type="component" value="Unassembled WGS sequence"/>
</dbReference>
<keyword evidence="7" id="KW-1185">Reference proteome</keyword>
<dbReference type="AlphaFoldDB" id="A0A2I1CSQ9"/>
<evidence type="ECO:0000256" key="2">
    <source>
        <dbReference type="ARBA" id="ARBA00022692"/>
    </source>
</evidence>
<name>A0A2I1CSQ9_ASPC2</name>
<comment type="caution">
    <text evidence="6">The sequence shown here is derived from an EMBL/GenBank/DDBJ whole genome shotgun (WGS) entry which is preliminary data.</text>
</comment>
<dbReference type="InterPro" id="IPR050618">
    <property type="entry name" value="Ubq-SigPath_Reg"/>
</dbReference>
<evidence type="ECO:0000256" key="3">
    <source>
        <dbReference type="ARBA" id="ARBA00022989"/>
    </source>
</evidence>
<dbReference type="InterPro" id="IPR043136">
    <property type="entry name" value="B30.2/SPRY_sf"/>
</dbReference>
<organism evidence="6 7">
    <name type="scientific">Aspergillus campestris (strain IBT 28561)</name>
    <dbReference type="NCBI Taxonomy" id="1392248"/>
    <lineage>
        <taxon>Eukaryota</taxon>
        <taxon>Fungi</taxon>
        <taxon>Dikarya</taxon>
        <taxon>Ascomycota</taxon>
        <taxon>Pezizomycotina</taxon>
        <taxon>Eurotiomycetes</taxon>
        <taxon>Eurotiomycetidae</taxon>
        <taxon>Eurotiales</taxon>
        <taxon>Aspergillaceae</taxon>
        <taxon>Aspergillus</taxon>
        <taxon>Aspergillus subgen. Circumdati</taxon>
    </lineage>
</organism>
<evidence type="ECO:0000256" key="5">
    <source>
        <dbReference type="SAM" id="MobiDB-lite"/>
    </source>
</evidence>
<gene>
    <name evidence="6" type="ORF">P168DRAFT_300013</name>
</gene>
<dbReference type="EMBL" id="MSFM01000014">
    <property type="protein sequence ID" value="PKY00659.1"/>
    <property type="molecule type" value="Genomic_DNA"/>
</dbReference>